<dbReference type="RefSeq" id="WP_313867476.1">
    <property type="nucleotide sequence ID" value="NZ_CP132507.1"/>
</dbReference>
<evidence type="ECO:0000313" key="3">
    <source>
        <dbReference type="EMBL" id="WNO04644.1"/>
    </source>
</evidence>
<dbReference type="EMBL" id="CP132507">
    <property type="protein sequence ID" value="WNO04644.1"/>
    <property type="molecule type" value="Genomic_DNA"/>
</dbReference>
<dbReference type="Pfam" id="PF05036">
    <property type="entry name" value="SPOR"/>
    <property type="match status" value="1"/>
</dbReference>
<dbReference type="Proteomes" id="UP001302257">
    <property type="component" value="Chromosome"/>
</dbReference>
<dbReference type="InterPro" id="IPR007730">
    <property type="entry name" value="SPOR-like_dom"/>
</dbReference>
<sequence>MSSVPHLPMAPHTLRTGRTLLAAGLLASALSGCAIWPKALTWGSDDAPPPPAAQAVAPPPAPPVVAEEAPKPSPAPVPVSTADTAPLEPQPVMKSTPVMAPPEPAMAAKAPAKGKGKGKEKAVAHAGADHKASAKAAAPKSSGGDLVPGFYINVGLFAVPTNGTNAFSTLEKAEMPVFTDVVKSKKGRLTRVRVGPYLSKALADAAAEKIKGMKLEAVVFQH</sequence>
<gene>
    <name evidence="3" type="ORF">RAN89_17400</name>
</gene>
<organism evidence="3 4">
    <name type="scientific">Rhodoferax mekongensis</name>
    <dbReference type="NCBI Taxonomy" id="3068341"/>
    <lineage>
        <taxon>Bacteria</taxon>
        <taxon>Pseudomonadati</taxon>
        <taxon>Pseudomonadota</taxon>
        <taxon>Betaproteobacteria</taxon>
        <taxon>Burkholderiales</taxon>
        <taxon>Comamonadaceae</taxon>
        <taxon>Rhodoferax</taxon>
    </lineage>
</organism>
<feature type="compositionally biased region" description="Basic and acidic residues" evidence="1">
    <location>
        <begin position="117"/>
        <end position="132"/>
    </location>
</feature>
<feature type="compositionally biased region" description="Pro residues" evidence="1">
    <location>
        <begin position="47"/>
        <end position="63"/>
    </location>
</feature>
<proteinExistence type="predicted"/>
<dbReference type="Gene3D" id="3.30.70.1070">
    <property type="entry name" value="Sporulation related repeat"/>
    <property type="match status" value="1"/>
</dbReference>
<evidence type="ECO:0000259" key="2">
    <source>
        <dbReference type="PROSITE" id="PS51724"/>
    </source>
</evidence>
<dbReference type="SUPFAM" id="SSF110997">
    <property type="entry name" value="Sporulation related repeat"/>
    <property type="match status" value="1"/>
</dbReference>
<dbReference type="InterPro" id="IPR036680">
    <property type="entry name" value="SPOR-like_sf"/>
</dbReference>
<protein>
    <submittedName>
        <fullName evidence="3">SPOR domain-containing protein</fullName>
    </submittedName>
</protein>
<keyword evidence="4" id="KW-1185">Reference proteome</keyword>
<feature type="domain" description="SPOR" evidence="2">
    <location>
        <begin position="144"/>
        <end position="222"/>
    </location>
</feature>
<evidence type="ECO:0000256" key="1">
    <source>
        <dbReference type="SAM" id="MobiDB-lite"/>
    </source>
</evidence>
<feature type="region of interest" description="Disordered" evidence="1">
    <location>
        <begin position="45"/>
        <end position="139"/>
    </location>
</feature>
<accession>A0ABZ0AYT5</accession>
<name>A0ABZ0AYT5_9BURK</name>
<dbReference type="PROSITE" id="PS51724">
    <property type="entry name" value="SPOR"/>
    <property type="match status" value="1"/>
</dbReference>
<reference evidence="3 4" key="1">
    <citation type="submission" date="2023-08" db="EMBL/GenBank/DDBJ databases">
        <title>Rhodoferax potami sp. nov. and Rhodoferax mekongensis sp. nov., isolated from the Mekong River in Thailand.</title>
        <authorList>
            <person name="Kitikhun S."/>
            <person name="Charoenyingcharoen P."/>
            <person name="Siriarchawattana P."/>
            <person name="Likhitrattanapisal S."/>
            <person name="Nilsakha T."/>
            <person name="Chanpet A."/>
            <person name="Rattanawaree P."/>
            <person name="Ingsriswang S."/>
        </authorList>
    </citation>
    <scope>NUCLEOTIDE SEQUENCE [LARGE SCALE GENOMIC DNA]</scope>
    <source>
        <strain evidence="3 4">TBRC 17307</strain>
    </source>
</reference>
<evidence type="ECO:0000313" key="4">
    <source>
        <dbReference type="Proteomes" id="UP001302257"/>
    </source>
</evidence>